<evidence type="ECO:0000256" key="5">
    <source>
        <dbReference type="ARBA" id="ARBA00022692"/>
    </source>
</evidence>
<organism evidence="11 12">
    <name type="scientific">Waterburya agarophytonicola KI4</name>
    <dbReference type="NCBI Taxonomy" id="2874699"/>
    <lineage>
        <taxon>Bacteria</taxon>
        <taxon>Bacillati</taxon>
        <taxon>Cyanobacteriota</taxon>
        <taxon>Cyanophyceae</taxon>
        <taxon>Pleurocapsales</taxon>
        <taxon>Hyellaceae</taxon>
        <taxon>Waterburya</taxon>
        <taxon>Waterburya agarophytonicola</taxon>
    </lineage>
</organism>
<dbReference type="PANTHER" id="PTHR34597">
    <property type="entry name" value="SLR1661 PROTEIN"/>
    <property type="match status" value="1"/>
</dbReference>
<dbReference type="GO" id="GO:0098046">
    <property type="term" value="C:type V protein secretion system complex"/>
    <property type="evidence" value="ECO:0007669"/>
    <property type="project" value="TreeGrafter"/>
</dbReference>
<evidence type="ECO:0000256" key="2">
    <source>
        <dbReference type="ARBA" id="ARBA00009055"/>
    </source>
</evidence>
<dbReference type="PROSITE" id="PS51779">
    <property type="entry name" value="POTRA"/>
    <property type="match status" value="1"/>
</dbReference>
<reference evidence="11" key="1">
    <citation type="journal article" date="2021" name="Antonie Van Leeuwenhoek">
        <title>Draft genome and description of Waterburya agarophytonicola gen. nov. sp. nov. (Pleurocapsales, Cyanobacteria): a seaweed symbiont.</title>
        <authorList>
            <person name="Bonthond G."/>
            <person name="Shalygin S."/>
            <person name="Bayer T."/>
            <person name="Weinberger F."/>
        </authorList>
    </citation>
    <scope>NUCLEOTIDE SEQUENCE</scope>
    <source>
        <strain evidence="11">KI4</strain>
    </source>
</reference>
<dbReference type="InterPro" id="IPR051544">
    <property type="entry name" value="TPS_OM_transporter"/>
</dbReference>
<dbReference type="Pfam" id="PF08479">
    <property type="entry name" value="POTRA_2"/>
    <property type="match status" value="1"/>
</dbReference>
<keyword evidence="5" id="KW-0812">Transmembrane</keyword>
<accession>A0A964BS14</accession>
<dbReference type="InterPro" id="IPR005565">
    <property type="entry name" value="Hemolysn_activator_HlyB_C"/>
</dbReference>
<evidence type="ECO:0000256" key="8">
    <source>
        <dbReference type="ARBA" id="ARBA00023237"/>
    </source>
</evidence>
<keyword evidence="3" id="KW-0813">Transport</keyword>
<evidence type="ECO:0000256" key="6">
    <source>
        <dbReference type="ARBA" id="ARBA00022927"/>
    </source>
</evidence>
<keyword evidence="6" id="KW-0653">Protein transport</keyword>
<dbReference type="PANTHER" id="PTHR34597:SF1">
    <property type="entry name" value="HEME_HEMOPEXIN TRANSPORTER PROTEIN HUXB"/>
    <property type="match status" value="1"/>
</dbReference>
<comment type="caution">
    <text evidence="11">The sequence shown here is derived from an EMBL/GenBank/DDBJ whole genome shotgun (WGS) entry which is preliminary data.</text>
</comment>
<evidence type="ECO:0000256" key="9">
    <source>
        <dbReference type="SAM" id="MobiDB-lite"/>
    </source>
</evidence>
<dbReference type="RefSeq" id="WP_229640176.1">
    <property type="nucleotide sequence ID" value="NZ_JADWDC010000017.1"/>
</dbReference>
<dbReference type="EMBL" id="JADWDC010000017">
    <property type="protein sequence ID" value="MCC0177137.1"/>
    <property type="molecule type" value="Genomic_DNA"/>
</dbReference>
<evidence type="ECO:0000256" key="3">
    <source>
        <dbReference type="ARBA" id="ARBA00022448"/>
    </source>
</evidence>
<dbReference type="Gene3D" id="3.10.20.310">
    <property type="entry name" value="membrane protein fhac"/>
    <property type="match status" value="1"/>
</dbReference>
<keyword evidence="12" id="KW-1185">Reference proteome</keyword>
<evidence type="ECO:0000256" key="7">
    <source>
        <dbReference type="ARBA" id="ARBA00023136"/>
    </source>
</evidence>
<dbReference type="Proteomes" id="UP000729733">
    <property type="component" value="Unassembled WGS sequence"/>
</dbReference>
<keyword evidence="7" id="KW-0472">Membrane</keyword>
<dbReference type="Pfam" id="PF03865">
    <property type="entry name" value="ShlB"/>
    <property type="match status" value="1"/>
</dbReference>
<dbReference type="InterPro" id="IPR034746">
    <property type="entry name" value="POTRA"/>
</dbReference>
<dbReference type="GO" id="GO:0008320">
    <property type="term" value="F:protein transmembrane transporter activity"/>
    <property type="evidence" value="ECO:0007669"/>
    <property type="project" value="TreeGrafter"/>
</dbReference>
<dbReference type="GO" id="GO:0009279">
    <property type="term" value="C:cell outer membrane"/>
    <property type="evidence" value="ECO:0007669"/>
    <property type="project" value="UniProtKB-SubCell"/>
</dbReference>
<dbReference type="AlphaFoldDB" id="A0A964BS14"/>
<feature type="region of interest" description="Disordered" evidence="9">
    <location>
        <begin position="71"/>
        <end position="99"/>
    </location>
</feature>
<comment type="similarity">
    <text evidence="2">Belongs to the TPS (TC 1.B.20) family.</text>
</comment>
<dbReference type="Gene3D" id="2.40.160.50">
    <property type="entry name" value="membrane protein fhac: a member of the omp85/tpsb transporter family"/>
    <property type="match status" value="1"/>
</dbReference>
<gene>
    <name evidence="11" type="ORF">I4641_09125</name>
</gene>
<evidence type="ECO:0000313" key="12">
    <source>
        <dbReference type="Proteomes" id="UP000729733"/>
    </source>
</evidence>
<evidence type="ECO:0000259" key="10">
    <source>
        <dbReference type="PROSITE" id="PS51779"/>
    </source>
</evidence>
<evidence type="ECO:0000256" key="4">
    <source>
        <dbReference type="ARBA" id="ARBA00022452"/>
    </source>
</evidence>
<protein>
    <submittedName>
        <fullName evidence="11">ShlB/FhaC/HecB family hemolysin secretion/activation protein</fullName>
    </submittedName>
</protein>
<dbReference type="InterPro" id="IPR013686">
    <property type="entry name" value="Polypept-transport_assoc_ShlB"/>
</dbReference>
<keyword evidence="4" id="KW-1134">Transmembrane beta strand</keyword>
<name>A0A964BS14_9CYAN</name>
<evidence type="ECO:0000313" key="11">
    <source>
        <dbReference type="EMBL" id="MCC0177137.1"/>
    </source>
</evidence>
<evidence type="ECO:0000256" key="1">
    <source>
        <dbReference type="ARBA" id="ARBA00004442"/>
    </source>
</evidence>
<keyword evidence="8" id="KW-0998">Cell outer membrane</keyword>
<sequence length="609" mass="67067">MKKAINFESSRYLLAFASTLGLISYSNCQLQAIAAEKKVAVETGGITNSGKTDISQGVLLNKRENKVLISQVNQKPTPPPQPLPAETNSPRRTRDRATVRSEDDIDVPIQTVRVKGDTILTQAEVDGIAKPLEGKTVTLAELRLAIDDLTQIYLERGYITSRAVLDESSLDSGNIQIQIVEGSVKRIDVKGTKRLENYVRDRVNLAAGTPLNSAKLEDSLRLLRLDPLFANVEASISAGDNPEVGQSVVEVRVTESDRFNAKVSIDNYSPPSVGGERLGLKADYRSLFRGGDTITASFYPRFSALTDTFDFGLEYQIPVNARNGTVTTGININRNEVINPIGEELDDLEIEGESERFNLGFRQPIIQNPRQELALSLGFDYQDGQTLLFQSGFPFGLGSDENGETTTSVLRFGQEYIKRQVSGAWAFRSQFNLGFGAFGATENEEPIPDGQFISWLGQMQRVQVLNSDNFLVIQADIQLTPDGLLPSQQFVIGGGQSVRGYRQNVRSGDNGLVISVEDRWALFKNQAGETTFTFTPFFNLGTVWNQGDNPNPLPDQTFIAALGVGFIWEPINGLNLRLNYAPPLVSLDDKGDNIQDDGLHFSLDYGFSF</sequence>
<dbReference type="GO" id="GO:0046819">
    <property type="term" value="P:protein secretion by the type V secretion system"/>
    <property type="evidence" value="ECO:0007669"/>
    <property type="project" value="TreeGrafter"/>
</dbReference>
<proteinExistence type="inferred from homology"/>
<feature type="domain" description="POTRA" evidence="10">
    <location>
        <begin position="107"/>
        <end position="182"/>
    </location>
</feature>
<comment type="subcellular location">
    <subcellularLocation>
        <location evidence="1">Cell outer membrane</location>
    </subcellularLocation>
</comment>